<dbReference type="PANTHER" id="PTHR34219">
    <property type="entry name" value="IRON-REGULATED INNER MEMBRANE PROTEIN-RELATED"/>
    <property type="match status" value="1"/>
</dbReference>
<organism evidence="2 3">
    <name type="scientific">Sphingomonas crocodyli</name>
    <dbReference type="NCBI Taxonomy" id="1979270"/>
    <lineage>
        <taxon>Bacteria</taxon>
        <taxon>Pseudomonadati</taxon>
        <taxon>Pseudomonadota</taxon>
        <taxon>Alphaproteobacteria</taxon>
        <taxon>Sphingomonadales</taxon>
        <taxon>Sphingomonadaceae</taxon>
        <taxon>Sphingomonas</taxon>
    </lineage>
</organism>
<dbReference type="AlphaFoldDB" id="A0A437MC06"/>
<keyword evidence="1" id="KW-1133">Transmembrane helix</keyword>
<dbReference type="Pfam" id="PF03929">
    <property type="entry name" value="PepSY_TM"/>
    <property type="match status" value="1"/>
</dbReference>
<name>A0A437MC06_9SPHN</name>
<feature type="transmembrane region" description="Helical" evidence="1">
    <location>
        <begin position="110"/>
        <end position="134"/>
    </location>
</feature>
<dbReference type="EMBL" id="SACN01000001">
    <property type="protein sequence ID" value="RVT95174.1"/>
    <property type="molecule type" value="Genomic_DNA"/>
</dbReference>
<feature type="transmembrane region" description="Helical" evidence="1">
    <location>
        <begin position="376"/>
        <end position="395"/>
    </location>
</feature>
<evidence type="ECO:0000313" key="2">
    <source>
        <dbReference type="EMBL" id="RVT95174.1"/>
    </source>
</evidence>
<protein>
    <submittedName>
        <fullName evidence="2">PepSY domain-containing protein</fullName>
    </submittedName>
</protein>
<feature type="transmembrane region" description="Helical" evidence="1">
    <location>
        <begin position="352"/>
        <end position="370"/>
    </location>
</feature>
<reference evidence="2 3" key="1">
    <citation type="submission" date="2019-01" db="EMBL/GenBank/DDBJ databases">
        <authorList>
            <person name="Chen W.-M."/>
        </authorList>
    </citation>
    <scope>NUCLEOTIDE SEQUENCE [LARGE SCALE GENOMIC DNA]</scope>
    <source>
        <strain evidence="2 3">CCP-7</strain>
    </source>
</reference>
<comment type="caution">
    <text evidence="2">The sequence shown here is derived from an EMBL/GenBank/DDBJ whole genome shotgun (WGS) entry which is preliminary data.</text>
</comment>
<evidence type="ECO:0000256" key="1">
    <source>
        <dbReference type="SAM" id="Phobius"/>
    </source>
</evidence>
<proteinExistence type="predicted"/>
<sequence>MLYLVSVTGAVLAFYTDLQRIEQPGAPEMTRISPEAVQRGIETVLASEKGKPNTTHLFVRLPTVDMPRATVSTDTQSQHINSDGSIAMAEEKKWSDFLFALHYTLNIPGLIGMTIVGILGVMMLALSLSGVVALPRIFRDAFRLRARDTGGIGLADWHNRLSVWTLPFTIAVALTGTVIALGTVTAYAIATASYGGKTEKVYEPIFGEEAKPDKKPAPIADVVAAFDDLARRYPDIPATFVIIHDPKTVGQHVQLMGEPRRRLIFGEYYNYDAQGRFEGAAGMDEGALGQQAASSTYKLHFGTFGGTPVKIAYLAFGLGLSAISATGTYIWLGKRRRRGMNEPRLRAAWDGVVWGAPVALVATFAARMTAGNDAPFIAIFWIGFALVVLGSILRAHRRVALPARKEALAAN</sequence>
<feature type="transmembrane region" description="Helical" evidence="1">
    <location>
        <begin position="168"/>
        <end position="190"/>
    </location>
</feature>
<dbReference type="Proteomes" id="UP000282971">
    <property type="component" value="Unassembled WGS sequence"/>
</dbReference>
<evidence type="ECO:0000313" key="3">
    <source>
        <dbReference type="Proteomes" id="UP000282971"/>
    </source>
</evidence>
<dbReference type="PANTHER" id="PTHR34219:SF3">
    <property type="entry name" value="BLL7967 PROTEIN"/>
    <property type="match status" value="1"/>
</dbReference>
<keyword evidence="1" id="KW-0472">Membrane</keyword>
<keyword evidence="1" id="KW-0812">Transmembrane</keyword>
<gene>
    <name evidence="2" type="ORF">EOD43_12860</name>
</gene>
<keyword evidence="3" id="KW-1185">Reference proteome</keyword>
<accession>A0A437MC06</accession>
<dbReference type="InterPro" id="IPR005625">
    <property type="entry name" value="PepSY-ass_TM"/>
</dbReference>
<dbReference type="OrthoDB" id="9776609at2"/>
<feature type="transmembrane region" description="Helical" evidence="1">
    <location>
        <begin position="311"/>
        <end position="332"/>
    </location>
</feature>